<dbReference type="InterPro" id="IPR011004">
    <property type="entry name" value="Trimer_LpxA-like_sf"/>
</dbReference>
<dbReference type="SUPFAM" id="SSF51161">
    <property type="entry name" value="Trimeric LpxA-like enzymes"/>
    <property type="match status" value="1"/>
</dbReference>
<evidence type="ECO:0000313" key="1">
    <source>
        <dbReference type="EMBL" id="EPF79757.1"/>
    </source>
</evidence>
<dbReference type="Gene3D" id="2.160.10.10">
    <property type="entry name" value="Hexapeptide repeat proteins"/>
    <property type="match status" value="1"/>
</dbReference>
<dbReference type="Pfam" id="PF00132">
    <property type="entry name" value="Hexapep"/>
    <property type="match status" value="1"/>
</dbReference>
<proteinExistence type="predicted"/>
<dbReference type="PANTHER" id="PTHR13061:SF29">
    <property type="entry name" value="GAMMA CARBONIC ANHYDRASE-LIKE 1, MITOCHONDRIAL-RELATED"/>
    <property type="match status" value="1"/>
</dbReference>
<dbReference type="eggNOG" id="COG0663">
    <property type="taxonomic scope" value="Bacteria"/>
</dbReference>
<evidence type="ECO:0000313" key="2">
    <source>
        <dbReference type="Proteomes" id="UP000014568"/>
    </source>
</evidence>
<dbReference type="OrthoDB" id="9803036at2"/>
<dbReference type="InterPro" id="IPR001451">
    <property type="entry name" value="Hexapep"/>
</dbReference>
<dbReference type="RefSeq" id="WP_016655076.1">
    <property type="nucleotide sequence ID" value="NZ_KE340351.1"/>
</dbReference>
<dbReference type="PATRIC" id="fig|421052.3.peg.634"/>
<dbReference type="HOGENOM" id="CLU_064827_4_2_6"/>
<reference evidence="1 2" key="1">
    <citation type="submission" date="2013-06" db="EMBL/GenBank/DDBJ databases">
        <title>The Genome Sequence of Acinetobacter rudis CIP 110305.</title>
        <authorList>
            <consortium name="The Broad Institute Genome Sequencing Platform"/>
            <consortium name="The Broad Institute Genome Sequencing Center for Infectious Disease"/>
            <person name="Cerqueira G."/>
            <person name="Feldgarden M."/>
            <person name="Courvalin P."/>
            <person name="Perichon B."/>
            <person name="Grillot-Courvalin C."/>
            <person name="Clermont D."/>
            <person name="Rocha E."/>
            <person name="Yoon E.-J."/>
            <person name="Nemec A."/>
            <person name="Young S.K."/>
            <person name="Zeng Q."/>
            <person name="Gargeya S."/>
            <person name="Fitzgerald M."/>
            <person name="Abouelleil A."/>
            <person name="Alvarado L."/>
            <person name="Berlin A.M."/>
            <person name="Chapman S.B."/>
            <person name="Dewar J."/>
            <person name="Goldberg J."/>
            <person name="Griggs A."/>
            <person name="Gujja S."/>
            <person name="Hansen M."/>
            <person name="Howarth C."/>
            <person name="Imamovic A."/>
            <person name="Larimer J."/>
            <person name="McCowan C."/>
            <person name="Murphy C."/>
            <person name="Pearson M."/>
            <person name="Priest M."/>
            <person name="Roberts A."/>
            <person name="Saif S."/>
            <person name="Shea T."/>
            <person name="Sykes S."/>
            <person name="Wortman J."/>
            <person name="Nusbaum C."/>
            <person name="Birren B."/>
        </authorList>
    </citation>
    <scope>NUCLEOTIDE SEQUENCE [LARGE SCALE GENOMIC DNA]</scope>
    <source>
        <strain evidence="1 2">CIP 110305</strain>
    </source>
</reference>
<name>S3NJD8_9GAMM</name>
<comment type="caution">
    <text evidence="1">The sequence shown here is derived from an EMBL/GenBank/DDBJ whole genome shotgun (WGS) entry which is preliminary data.</text>
</comment>
<dbReference type="AlphaFoldDB" id="S3NJD8"/>
<organism evidence="1 2">
    <name type="scientific">Acinetobacter rudis CIP 110305</name>
    <dbReference type="NCBI Taxonomy" id="421052"/>
    <lineage>
        <taxon>Bacteria</taxon>
        <taxon>Pseudomonadati</taxon>
        <taxon>Pseudomonadota</taxon>
        <taxon>Gammaproteobacteria</taxon>
        <taxon>Moraxellales</taxon>
        <taxon>Moraxellaceae</taxon>
        <taxon>Acinetobacter</taxon>
    </lineage>
</organism>
<keyword evidence="2" id="KW-1185">Reference proteome</keyword>
<protein>
    <submittedName>
        <fullName evidence="1">Carnitine operon protein CaiE</fullName>
    </submittedName>
</protein>
<dbReference type="PANTHER" id="PTHR13061">
    <property type="entry name" value="DYNACTIN SUBUNIT P25"/>
    <property type="match status" value="1"/>
</dbReference>
<dbReference type="STRING" id="632955.GCA_000829675_02874"/>
<gene>
    <name evidence="1" type="ORF">F945_00645</name>
</gene>
<dbReference type="Proteomes" id="UP000014568">
    <property type="component" value="Unassembled WGS sequence"/>
</dbReference>
<dbReference type="EMBL" id="ATGI01000006">
    <property type="protein sequence ID" value="EPF79757.1"/>
    <property type="molecule type" value="Genomic_DNA"/>
</dbReference>
<dbReference type="InterPro" id="IPR050484">
    <property type="entry name" value="Transf_Hexapept/Carb_Anhydrase"/>
</dbReference>
<accession>S3NJD8</accession>
<dbReference type="CDD" id="cd04745">
    <property type="entry name" value="LbH_paaY_like"/>
    <property type="match status" value="1"/>
</dbReference>
<sequence length="201" mass="21852">MPCYAIDGVIPVVSPDAFVHPSAVLIGDVIIEAGVYIGPFAALRADFGRIHVKRNANVQDNCTIHGFPNSVTMIEEMGHIGHGAILHGCHIGQNVLVGMNSVILDYVDIGENSIIGANSLVKTKDKIPANVLAMGSPAKVARELSESEKAWKTKGTEQYIHLTMRCLNTFQEVEPLTSEHASRRSYLNFDAPQYKIKADSI</sequence>